<gene>
    <name evidence="2" type="ORF">IAA98_02565</name>
</gene>
<comment type="caution">
    <text evidence="2">The sequence shown here is derived from an EMBL/GenBank/DDBJ whole genome shotgun (WGS) entry which is preliminary data.</text>
</comment>
<dbReference type="EMBL" id="DVLP01000073">
    <property type="protein sequence ID" value="HIT74448.1"/>
    <property type="molecule type" value="Genomic_DNA"/>
</dbReference>
<protein>
    <submittedName>
        <fullName evidence="2">Uncharacterized protein</fullName>
    </submittedName>
</protein>
<keyword evidence="1" id="KW-0812">Transmembrane</keyword>
<feature type="transmembrane region" description="Helical" evidence="1">
    <location>
        <begin position="50"/>
        <end position="70"/>
    </location>
</feature>
<proteinExistence type="predicted"/>
<feature type="transmembrane region" description="Helical" evidence="1">
    <location>
        <begin position="20"/>
        <end position="38"/>
    </location>
</feature>
<evidence type="ECO:0000313" key="2">
    <source>
        <dbReference type="EMBL" id="HIT74448.1"/>
    </source>
</evidence>
<name>A0A9D1KMN5_9ACTN</name>
<keyword evidence="1" id="KW-1133">Transmembrane helix</keyword>
<keyword evidence="1" id="KW-0472">Membrane</keyword>
<evidence type="ECO:0000256" key="1">
    <source>
        <dbReference type="SAM" id="Phobius"/>
    </source>
</evidence>
<feature type="transmembrane region" description="Helical" evidence="1">
    <location>
        <begin position="117"/>
        <end position="136"/>
    </location>
</feature>
<sequence>MSAPTSIDLKQRLAPLRMMVMAMAGTMVVLGVIAQVILPEVELDATQLVIAVGLGLVGGVVALLTAGTFIRPLDQDEPNPLVAGLMRLQSATFVQMALADGSALVLFALGFVLPINAMAVLIGLLLAAAMTVLIAWPGRSRLRKARQLLERNGARCPLDEQDI</sequence>
<reference evidence="2" key="2">
    <citation type="journal article" date="2021" name="PeerJ">
        <title>Extensive microbial diversity within the chicken gut microbiome revealed by metagenomics and culture.</title>
        <authorList>
            <person name="Gilroy R."/>
            <person name="Ravi A."/>
            <person name="Getino M."/>
            <person name="Pursley I."/>
            <person name="Horton D.L."/>
            <person name="Alikhan N.F."/>
            <person name="Baker D."/>
            <person name="Gharbi K."/>
            <person name="Hall N."/>
            <person name="Watson M."/>
            <person name="Adriaenssens E.M."/>
            <person name="Foster-Nyarko E."/>
            <person name="Jarju S."/>
            <person name="Secka A."/>
            <person name="Antonio M."/>
            <person name="Oren A."/>
            <person name="Chaudhuri R.R."/>
            <person name="La Ragione R."/>
            <person name="Hildebrand F."/>
            <person name="Pallen M.J."/>
        </authorList>
    </citation>
    <scope>NUCLEOTIDE SEQUENCE</scope>
    <source>
        <strain evidence="2">ChiGjej1B1-24693</strain>
    </source>
</reference>
<feature type="transmembrane region" description="Helical" evidence="1">
    <location>
        <begin position="91"/>
        <end position="111"/>
    </location>
</feature>
<reference evidence="2" key="1">
    <citation type="submission" date="2020-10" db="EMBL/GenBank/DDBJ databases">
        <authorList>
            <person name="Gilroy R."/>
        </authorList>
    </citation>
    <scope>NUCLEOTIDE SEQUENCE</scope>
    <source>
        <strain evidence="2">ChiGjej1B1-24693</strain>
    </source>
</reference>
<accession>A0A9D1KMN5</accession>
<evidence type="ECO:0000313" key="3">
    <source>
        <dbReference type="Proteomes" id="UP000886842"/>
    </source>
</evidence>
<dbReference type="AlphaFoldDB" id="A0A9D1KMN5"/>
<dbReference type="Proteomes" id="UP000886842">
    <property type="component" value="Unassembled WGS sequence"/>
</dbReference>
<organism evidence="2 3">
    <name type="scientific">Candidatus Avipropionibacterium avicola</name>
    <dbReference type="NCBI Taxonomy" id="2840701"/>
    <lineage>
        <taxon>Bacteria</taxon>
        <taxon>Bacillati</taxon>
        <taxon>Actinomycetota</taxon>
        <taxon>Actinomycetes</taxon>
        <taxon>Propionibacteriales</taxon>
        <taxon>Propionibacteriaceae</taxon>
        <taxon>Propionibacteriaceae incertae sedis</taxon>
        <taxon>Candidatus Avipropionibacterium</taxon>
    </lineage>
</organism>